<protein>
    <recommendedName>
        <fullName evidence="6">Nitronate monooxygenase domain-containing protein</fullName>
    </recommendedName>
</protein>
<dbReference type="Proteomes" id="UP001280581">
    <property type="component" value="Unassembled WGS sequence"/>
</dbReference>
<dbReference type="SUPFAM" id="SSF51412">
    <property type="entry name" value="Inosine monophosphate dehydrogenase (IMPDH)"/>
    <property type="match status" value="1"/>
</dbReference>
<keyword evidence="3" id="KW-0560">Oxidoreductase</keyword>
<comment type="caution">
    <text evidence="4">The sequence shown here is derived from an EMBL/GenBank/DDBJ whole genome shotgun (WGS) entry which is preliminary data.</text>
</comment>
<proteinExistence type="predicted"/>
<accession>A0AAN6M4I3</accession>
<dbReference type="Pfam" id="PF03060">
    <property type="entry name" value="NMO"/>
    <property type="match status" value="2"/>
</dbReference>
<dbReference type="GO" id="GO:0018580">
    <property type="term" value="F:nitronate monooxygenase activity"/>
    <property type="evidence" value="ECO:0007669"/>
    <property type="project" value="InterPro"/>
</dbReference>
<dbReference type="InterPro" id="IPR013785">
    <property type="entry name" value="Aldolase_TIM"/>
</dbReference>
<evidence type="ECO:0000313" key="4">
    <source>
        <dbReference type="EMBL" id="KAK3215638.1"/>
    </source>
</evidence>
<evidence type="ECO:0000256" key="3">
    <source>
        <dbReference type="ARBA" id="ARBA00023002"/>
    </source>
</evidence>
<name>A0AAN6M4I3_9PLEO</name>
<evidence type="ECO:0000256" key="2">
    <source>
        <dbReference type="ARBA" id="ARBA00022643"/>
    </source>
</evidence>
<evidence type="ECO:0000313" key="5">
    <source>
        <dbReference type="Proteomes" id="UP001280581"/>
    </source>
</evidence>
<dbReference type="AlphaFoldDB" id="A0AAN6M4I3"/>
<sequence>MASRIEWQKELKTYLPWTASPLIMNAPMGGCAWAPLATAVSQAGGLGFIGSLHEMSQLRTQLTQARDTFKASSTDSIATSPTLPLGVGFLVFLCKLEEVVPVVTDFKPAVVWLFAAKELDDYQVWAEKLREASPQTKVWVQVGNVEAAVRVARTAKPDALCLQGADAGGHGFEAGAGIISLLPEATDTLRREGLGHIALVASGGIADGRGVAAALALGAAGAVMGTRFLASKEVTVHPIWQEAILKAEDGGQATRRSRIFDQLRGPSIWPEAYDGRSLVMKSFTDYAQGKSLEEIQRLHNEAVSGEDKGFATGGNGRAAIWAGAGVGIVKEVEAAADIVNNVREETRAIMIGLGYL</sequence>
<keyword evidence="1" id="KW-0285">Flavoprotein</keyword>
<dbReference type="EMBL" id="WVTA01000002">
    <property type="protein sequence ID" value="KAK3215638.1"/>
    <property type="molecule type" value="Genomic_DNA"/>
</dbReference>
<gene>
    <name evidence="4" type="ORF">GRF29_8g688159</name>
</gene>
<keyword evidence="5" id="KW-1185">Reference proteome</keyword>
<dbReference type="PANTHER" id="PTHR32332">
    <property type="entry name" value="2-NITROPROPANE DIOXYGENASE"/>
    <property type="match status" value="1"/>
</dbReference>
<keyword evidence="2" id="KW-0288">FMN</keyword>
<dbReference type="CDD" id="cd04730">
    <property type="entry name" value="NPD_like"/>
    <property type="match status" value="1"/>
</dbReference>
<dbReference type="PANTHER" id="PTHR32332:SF34">
    <property type="entry name" value="2-NITROPROPANE DIOXYGENASE FAMILY, PUTATIVE-RELATED"/>
    <property type="match status" value="1"/>
</dbReference>
<organism evidence="4 5">
    <name type="scientific">Pseudopithomyces chartarum</name>
    <dbReference type="NCBI Taxonomy" id="1892770"/>
    <lineage>
        <taxon>Eukaryota</taxon>
        <taxon>Fungi</taxon>
        <taxon>Dikarya</taxon>
        <taxon>Ascomycota</taxon>
        <taxon>Pezizomycotina</taxon>
        <taxon>Dothideomycetes</taxon>
        <taxon>Pleosporomycetidae</taxon>
        <taxon>Pleosporales</taxon>
        <taxon>Massarineae</taxon>
        <taxon>Didymosphaeriaceae</taxon>
        <taxon>Pseudopithomyces</taxon>
    </lineage>
</organism>
<dbReference type="InterPro" id="IPR004136">
    <property type="entry name" value="NMO"/>
</dbReference>
<reference evidence="4 5" key="1">
    <citation type="submission" date="2021-02" db="EMBL/GenBank/DDBJ databases">
        <title>Genome assembly of Pseudopithomyces chartarum.</title>
        <authorList>
            <person name="Jauregui R."/>
            <person name="Singh J."/>
            <person name="Voisey C."/>
        </authorList>
    </citation>
    <scope>NUCLEOTIDE SEQUENCE [LARGE SCALE GENOMIC DNA]</scope>
    <source>
        <strain evidence="4 5">AGR01</strain>
    </source>
</reference>
<evidence type="ECO:0000256" key="1">
    <source>
        <dbReference type="ARBA" id="ARBA00022630"/>
    </source>
</evidence>
<dbReference type="Gene3D" id="3.20.20.70">
    <property type="entry name" value="Aldolase class I"/>
    <property type="match status" value="1"/>
</dbReference>
<evidence type="ECO:0008006" key="6">
    <source>
        <dbReference type="Google" id="ProtNLM"/>
    </source>
</evidence>